<evidence type="ECO:0000256" key="3">
    <source>
        <dbReference type="ARBA" id="ARBA00022525"/>
    </source>
</evidence>
<comment type="subcellular location">
    <subcellularLocation>
        <location evidence="1">Secreted</location>
    </subcellularLocation>
</comment>
<dbReference type="EMBL" id="BGPR01058616">
    <property type="protein sequence ID" value="GBO34757.1"/>
    <property type="molecule type" value="Genomic_DNA"/>
</dbReference>
<dbReference type="GO" id="GO:0016042">
    <property type="term" value="P:lipid catabolic process"/>
    <property type="evidence" value="ECO:0007669"/>
    <property type="project" value="TreeGrafter"/>
</dbReference>
<dbReference type="SUPFAM" id="SSF53474">
    <property type="entry name" value="alpha/beta-Hydrolases"/>
    <property type="match status" value="1"/>
</dbReference>
<keyword evidence="7" id="KW-1185">Reference proteome</keyword>
<dbReference type="InterPro" id="IPR029058">
    <property type="entry name" value="AB_hydrolase_fold"/>
</dbReference>
<dbReference type="GO" id="GO:0005615">
    <property type="term" value="C:extracellular space"/>
    <property type="evidence" value="ECO:0007669"/>
    <property type="project" value="TreeGrafter"/>
</dbReference>
<evidence type="ECO:0000256" key="4">
    <source>
        <dbReference type="RuleBase" id="RU004262"/>
    </source>
</evidence>
<dbReference type="OrthoDB" id="6422033at2759"/>
<dbReference type="Gene3D" id="3.40.50.1820">
    <property type="entry name" value="alpha/beta hydrolase"/>
    <property type="match status" value="1"/>
</dbReference>
<proteinExistence type="inferred from homology"/>
<evidence type="ECO:0000313" key="6">
    <source>
        <dbReference type="EMBL" id="GBO34757.1"/>
    </source>
</evidence>
<sequence length="156" mass="17695">MVIRVGEDSHQDPGNELADNFAKLASIEGEGMNIPYPYSSVKFTLKEKLLEDWQIYNGAYETASGNRIRVQTTLDKIFCNHFITIEYFTNSLKGNCRFVATECQSYLDFKKGHCLSHIKAEMGFFTKMINGIPSMAMFYLTTLESPPYCKGENNSS</sequence>
<dbReference type="InterPro" id="IPR000734">
    <property type="entry name" value="TAG_lipase"/>
</dbReference>
<evidence type="ECO:0000313" key="7">
    <source>
        <dbReference type="Proteomes" id="UP000499080"/>
    </source>
</evidence>
<gene>
    <name evidence="6" type="ORF">AVEN_141487_1</name>
</gene>
<dbReference type="AlphaFoldDB" id="A0A4Y2WFC2"/>
<protein>
    <recommendedName>
        <fullName evidence="5">Lipase domain-containing protein</fullName>
    </recommendedName>
</protein>
<accession>A0A4Y2WFC2</accession>
<evidence type="ECO:0000259" key="5">
    <source>
        <dbReference type="Pfam" id="PF00151"/>
    </source>
</evidence>
<dbReference type="PANTHER" id="PTHR11610">
    <property type="entry name" value="LIPASE"/>
    <property type="match status" value="1"/>
</dbReference>
<comment type="similarity">
    <text evidence="2 4">Belongs to the AB hydrolase superfamily. Lipase family.</text>
</comment>
<keyword evidence="3" id="KW-0964">Secreted</keyword>
<evidence type="ECO:0000256" key="2">
    <source>
        <dbReference type="ARBA" id="ARBA00010701"/>
    </source>
</evidence>
<comment type="caution">
    <text evidence="6">The sequence shown here is derived from an EMBL/GenBank/DDBJ whole genome shotgun (WGS) entry which is preliminary data.</text>
</comment>
<evidence type="ECO:0000256" key="1">
    <source>
        <dbReference type="ARBA" id="ARBA00004613"/>
    </source>
</evidence>
<dbReference type="Proteomes" id="UP000499080">
    <property type="component" value="Unassembled WGS sequence"/>
</dbReference>
<organism evidence="6 7">
    <name type="scientific">Araneus ventricosus</name>
    <name type="common">Orbweaver spider</name>
    <name type="synonym">Epeira ventricosa</name>
    <dbReference type="NCBI Taxonomy" id="182803"/>
    <lineage>
        <taxon>Eukaryota</taxon>
        <taxon>Metazoa</taxon>
        <taxon>Ecdysozoa</taxon>
        <taxon>Arthropoda</taxon>
        <taxon>Chelicerata</taxon>
        <taxon>Arachnida</taxon>
        <taxon>Araneae</taxon>
        <taxon>Araneomorphae</taxon>
        <taxon>Entelegynae</taxon>
        <taxon>Araneoidea</taxon>
        <taxon>Araneidae</taxon>
        <taxon>Araneus</taxon>
    </lineage>
</organism>
<dbReference type="Pfam" id="PF00151">
    <property type="entry name" value="Lipase"/>
    <property type="match status" value="1"/>
</dbReference>
<name>A0A4Y2WFC2_ARAVE</name>
<reference evidence="6 7" key="1">
    <citation type="journal article" date="2019" name="Sci. Rep.">
        <title>Orb-weaving spider Araneus ventricosus genome elucidates the spidroin gene catalogue.</title>
        <authorList>
            <person name="Kono N."/>
            <person name="Nakamura H."/>
            <person name="Ohtoshi R."/>
            <person name="Moran D.A.P."/>
            <person name="Shinohara A."/>
            <person name="Yoshida Y."/>
            <person name="Fujiwara M."/>
            <person name="Mori M."/>
            <person name="Tomita M."/>
            <person name="Arakawa K."/>
        </authorList>
    </citation>
    <scope>NUCLEOTIDE SEQUENCE [LARGE SCALE GENOMIC DNA]</scope>
</reference>
<dbReference type="GO" id="GO:0016298">
    <property type="term" value="F:lipase activity"/>
    <property type="evidence" value="ECO:0007669"/>
    <property type="project" value="InterPro"/>
</dbReference>
<dbReference type="InterPro" id="IPR013818">
    <property type="entry name" value="Lipase"/>
</dbReference>
<feature type="domain" description="Lipase" evidence="5">
    <location>
        <begin position="76"/>
        <end position="148"/>
    </location>
</feature>